<sequence length="170" mass="19812">MSRKCQGRAKANREEKEKKKINKEEIRNDVSNDELKVITLNAGGRVVNCFPPLRRDLRTCKSYIVSYTNIEKQRSGKYNFPMGFDRLVRCYKATTHRVFFTGSTRLYEPSKRIEVDTRVIITSDIVAPLVVLKRPSSQMTQSSFDKKHGVCKNINMDVNKARFHERHIEE</sequence>
<organism evidence="2 3">
    <name type="scientific">Vespula maculifrons</name>
    <name type="common">Eastern yellow jacket</name>
    <name type="synonym">Wasp</name>
    <dbReference type="NCBI Taxonomy" id="7453"/>
    <lineage>
        <taxon>Eukaryota</taxon>
        <taxon>Metazoa</taxon>
        <taxon>Ecdysozoa</taxon>
        <taxon>Arthropoda</taxon>
        <taxon>Hexapoda</taxon>
        <taxon>Insecta</taxon>
        <taxon>Pterygota</taxon>
        <taxon>Neoptera</taxon>
        <taxon>Endopterygota</taxon>
        <taxon>Hymenoptera</taxon>
        <taxon>Apocrita</taxon>
        <taxon>Aculeata</taxon>
        <taxon>Vespoidea</taxon>
        <taxon>Vespidae</taxon>
        <taxon>Vespinae</taxon>
        <taxon>Vespula</taxon>
    </lineage>
</organism>
<proteinExistence type="predicted"/>
<evidence type="ECO:0000313" key="3">
    <source>
        <dbReference type="Proteomes" id="UP001607303"/>
    </source>
</evidence>
<keyword evidence="3" id="KW-1185">Reference proteome</keyword>
<feature type="region of interest" description="Disordered" evidence="1">
    <location>
        <begin position="1"/>
        <end position="20"/>
    </location>
</feature>
<feature type="compositionally biased region" description="Basic and acidic residues" evidence="1">
    <location>
        <begin position="11"/>
        <end position="20"/>
    </location>
</feature>
<reference evidence="2 3" key="1">
    <citation type="journal article" date="2024" name="Ann. Entomol. Soc. Am.">
        <title>Genomic analyses of the southern and eastern yellowjacket wasps (Hymenoptera: Vespidae) reveal evolutionary signatures of social life.</title>
        <authorList>
            <person name="Catto M.A."/>
            <person name="Caine P.B."/>
            <person name="Orr S.E."/>
            <person name="Hunt B.G."/>
            <person name="Goodisman M.A.D."/>
        </authorList>
    </citation>
    <scope>NUCLEOTIDE SEQUENCE [LARGE SCALE GENOMIC DNA]</scope>
    <source>
        <strain evidence="2">232</strain>
        <tissue evidence="2">Head and thorax</tissue>
    </source>
</reference>
<dbReference type="Proteomes" id="UP001607303">
    <property type="component" value="Unassembled WGS sequence"/>
</dbReference>
<name>A0ABD2CJS5_VESMC</name>
<dbReference type="EMBL" id="JAYRBN010000050">
    <property type="protein sequence ID" value="KAL2744438.1"/>
    <property type="molecule type" value="Genomic_DNA"/>
</dbReference>
<protein>
    <submittedName>
        <fullName evidence="2">Uncharacterized protein</fullName>
    </submittedName>
</protein>
<dbReference type="AlphaFoldDB" id="A0ABD2CJS5"/>
<evidence type="ECO:0000256" key="1">
    <source>
        <dbReference type="SAM" id="MobiDB-lite"/>
    </source>
</evidence>
<evidence type="ECO:0000313" key="2">
    <source>
        <dbReference type="EMBL" id="KAL2744438.1"/>
    </source>
</evidence>
<comment type="caution">
    <text evidence="2">The sequence shown here is derived from an EMBL/GenBank/DDBJ whole genome shotgun (WGS) entry which is preliminary data.</text>
</comment>
<gene>
    <name evidence="2" type="ORF">V1477_006980</name>
</gene>
<accession>A0ABD2CJS5</accession>